<keyword evidence="3" id="KW-0804">Transcription</keyword>
<dbReference type="SMART" id="SM00100">
    <property type="entry name" value="cNMP"/>
    <property type="match status" value="1"/>
</dbReference>
<keyword evidence="6" id="KW-1185">Reference proteome</keyword>
<dbReference type="PANTHER" id="PTHR24567:SF26">
    <property type="entry name" value="REGULATORY PROTEIN YEIL"/>
    <property type="match status" value="1"/>
</dbReference>
<dbReference type="STRING" id="865937.Gilli_0783"/>
<dbReference type="PROSITE" id="PS50042">
    <property type="entry name" value="CNMP_BINDING_3"/>
    <property type="match status" value="1"/>
</dbReference>
<evidence type="ECO:0000256" key="1">
    <source>
        <dbReference type="ARBA" id="ARBA00023015"/>
    </source>
</evidence>
<dbReference type="PANTHER" id="PTHR24567">
    <property type="entry name" value="CRP FAMILY TRANSCRIPTIONAL REGULATORY PROTEIN"/>
    <property type="match status" value="1"/>
</dbReference>
<evidence type="ECO:0000256" key="2">
    <source>
        <dbReference type="ARBA" id="ARBA00023125"/>
    </source>
</evidence>
<dbReference type="eggNOG" id="COG0664">
    <property type="taxonomic scope" value="Bacteria"/>
</dbReference>
<dbReference type="Pfam" id="PF13545">
    <property type="entry name" value="HTH_Crp_2"/>
    <property type="match status" value="1"/>
</dbReference>
<accession>H2BSV3</accession>
<evidence type="ECO:0000313" key="5">
    <source>
        <dbReference type="EMBL" id="EHQ01483.1"/>
    </source>
</evidence>
<dbReference type="Pfam" id="PF00027">
    <property type="entry name" value="cNMP_binding"/>
    <property type="match status" value="1"/>
</dbReference>
<dbReference type="SUPFAM" id="SSF51206">
    <property type="entry name" value="cAMP-binding domain-like"/>
    <property type="match status" value="1"/>
</dbReference>
<dbReference type="CDD" id="cd00038">
    <property type="entry name" value="CAP_ED"/>
    <property type="match status" value="1"/>
</dbReference>
<dbReference type="InterPro" id="IPR012318">
    <property type="entry name" value="HTH_CRP"/>
</dbReference>
<sequence>MTRESILNYKYREILSECDLLKSLDKETSNTFLGLFKEEKWPKNTCILNPEKLSLKFYIVLSGRVKMYQVDPFSGKELTLFLLSKCDFFDIFCLLDSRAHTIYYESLDDVTVLAAPMENLRNWLHKNPNEYVNLLPYAGKQLRLLENSLFEMTFNDISTRLLKLLIKNVNQDSRDLEYIHDLPDKEIAHLLGSTRAVVNSHLQRLKHNGSIKLSRNKMEVRDLGILVHMLKCQKMDST</sequence>
<dbReference type="Proteomes" id="UP000003844">
    <property type="component" value="Unassembled WGS sequence"/>
</dbReference>
<dbReference type="InterPro" id="IPR036390">
    <property type="entry name" value="WH_DNA-bd_sf"/>
</dbReference>
<dbReference type="InterPro" id="IPR036388">
    <property type="entry name" value="WH-like_DNA-bd_sf"/>
</dbReference>
<keyword evidence="2" id="KW-0238">DNA-binding</keyword>
<dbReference type="AlphaFoldDB" id="H2BSV3"/>
<dbReference type="InterPro" id="IPR014710">
    <property type="entry name" value="RmlC-like_jellyroll"/>
</dbReference>
<feature type="domain" description="Cyclic nucleotide-binding" evidence="4">
    <location>
        <begin position="20"/>
        <end position="127"/>
    </location>
</feature>
<dbReference type="InterPro" id="IPR050397">
    <property type="entry name" value="Env_Response_Regulators"/>
</dbReference>
<organism evidence="5 6">
    <name type="scientific">Gillisia limnaea (strain DSM 15749 / LMG 21470 / R-8282)</name>
    <dbReference type="NCBI Taxonomy" id="865937"/>
    <lineage>
        <taxon>Bacteria</taxon>
        <taxon>Pseudomonadati</taxon>
        <taxon>Bacteroidota</taxon>
        <taxon>Flavobacteriia</taxon>
        <taxon>Flavobacteriales</taxon>
        <taxon>Flavobacteriaceae</taxon>
        <taxon>Gillisia</taxon>
    </lineage>
</organism>
<evidence type="ECO:0000313" key="6">
    <source>
        <dbReference type="Proteomes" id="UP000003844"/>
    </source>
</evidence>
<evidence type="ECO:0000259" key="4">
    <source>
        <dbReference type="PROSITE" id="PS50042"/>
    </source>
</evidence>
<dbReference type="GO" id="GO:0005829">
    <property type="term" value="C:cytosol"/>
    <property type="evidence" value="ECO:0007669"/>
    <property type="project" value="TreeGrafter"/>
</dbReference>
<dbReference type="InterPro" id="IPR018490">
    <property type="entry name" value="cNMP-bd_dom_sf"/>
</dbReference>
<dbReference type="SUPFAM" id="SSF46785">
    <property type="entry name" value="Winged helix' DNA-binding domain"/>
    <property type="match status" value="1"/>
</dbReference>
<gene>
    <name evidence="5" type="ORF">Gilli_0783</name>
</gene>
<dbReference type="Gene3D" id="1.10.10.10">
    <property type="entry name" value="Winged helix-like DNA-binding domain superfamily/Winged helix DNA-binding domain"/>
    <property type="match status" value="1"/>
</dbReference>
<proteinExistence type="predicted"/>
<dbReference type="GO" id="GO:0003677">
    <property type="term" value="F:DNA binding"/>
    <property type="evidence" value="ECO:0007669"/>
    <property type="project" value="UniProtKB-KW"/>
</dbReference>
<keyword evidence="1" id="KW-0805">Transcription regulation</keyword>
<dbReference type="HOGENOM" id="CLU_075053_3_4_10"/>
<reference evidence="6" key="1">
    <citation type="journal article" date="2012" name="Stand. Genomic Sci.">
        <title>Genome sequence of the Antarctic rhodopsins-containing flavobacterium Gillisia limnaea type strain (R-8282(T)).</title>
        <authorList>
            <person name="Riedel T."/>
            <person name="Held B."/>
            <person name="Nolan M."/>
            <person name="Lucas S."/>
            <person name="Lapidus A."/>
            <person name="Tice H."/>
            <person name="Del Rio T.G."/>
            <person name="Cheng J.F."/>
            <person name="Han C."/>
            <person name="Tapia R."/>
            <person name="Goodwin L.A."/>
            <person name="Pitluck S."/>
            <person name="Liolios K."/>
            <person name="Mavromatis K."/>
            <person name="Pagani I."/>
            <person name="Ivanova N."/>
            <person name="Mikhailova N."/>
            <person name="Pati A."/>
            <person name="Chen A."/>
            <person name="Palaniappan K."/>
            <person name="Land M."/>
            <person name="Rohde M."/>
            <person name="Tindall B.J."/>
            <person name="Detter J.C."/>
            <person name="Goker M."/>
            <person name="Bristow J."/>
            <person name="Eisen J.A."/>
            <person name="Markowitz V."/>
            <person name="Hugenholtz P."/>
            <person name="Kyrpides N.C."/>
            <person name="Klenk H.P."/>
            <person name="Woyke T."/>
        </authorList>
    </citation>
    <scope>NUCLEOTIDE SEQUENCE [LARGE SCALE GENOMIC DNA]</scope>
    <source>
        <strain evidence="6">DSM 15749 / LMG 21470 / R-8282</strain>
    </source>
</reference>
<name>H2BSV3_GILLR</name>
<protein>
    <submittedName>
        <fullName evidence="5">Putative transcriptional regulator, Crp/Fnr family</fullName>
    </submittedName>
</protein>
<dbReference type="Gene3D" id="2.60.120.10">
    <property type="entry name" value="Jelly Rolls"/>
    <property type="match status" value="1"/>
</dbReference>
<evidence type="ECO:0000256" key="3">
    <source>
        <dbReference type="ARBA" id="ARBA00023163"/>
    </source>
</evidence>
<dbReference type="RefSeq" id="WP_006987805.1">
    <property type="nucleotide sequence ID" value="NZ_JH594606.1"/>
</dbReference>
<dbReference type="EMBL" id="JH594606">
    <property type="protein sequence ID" value="EHQ01483.1"/>
    <property type="molecule type" value="Genomic_DNA"/>
</dbReference>
<dbReference type="GO" id="GO:0003700">
    <property type="term" value="F:DNA-binding transcription factor activity"/>
    <property type="evidence" value="ECO:0007669"/>
    <property type="project" value="TreeGrafter"/>
</dbReference>
<dbReference type="InterPro" id="IPR000595">
    <property type="entry name" value="cNMP-bd_dom"/>
</dbReference>